<feature type="region of interest" description="Disordered" evidence="5">
    <location>
        <begin position="1075"/>
        <end position="1102"/>
    </location>
</feature>
<dbReference type="EMBL" id="BAABRN010000132">
    <property type="protein sequence ID" value="GAA5504472.1"/>
    <property type="molecule type" value="Genomic_DNA"/>
</dbReference>
<keyword evidence="3" id="KW-0808">Transferase</keyword>
<dbReference type="InterPro" id="IPR029063">
    <property type="entry name" value="SAM-dependent_MTases_sf"/>
</dbReference>
<dbReference type="PRINTS" id="PR00507">
    <property type="entry name" value="N12N6MTFRASE"/>
</dbReference>
<evidence type="ECO:0000256" key="1">
    <source>
        <dbReference type="ARBA" id="ARBA00011900"/>
    </source>
</evidence>
<evidence type="ECO:0000256" key="5">
    <source>
        <dbReference type="SAM" id="MobiDB-lite"/>
    </source>
</evidence>
<comment type="catalytic activity">
    <reaction evidence="4">
        <text>a 2'-deoxyadenosine in DNA + S-adenosyl-L-methionine = an N(6)-methyl-2'-deoxyadenosine in DNA + S-adenosyl-L-homocysteine + H(+)</text>
        <dbReference type="Rhea" id="RHEA:15197"/>
        <dbReference type="Rhea" id="RHEA-COMP:12418"/>
        <dbReference type="Rhea" id="RHEA-COMP:12419"/>
        <dbReference type="ChEBI" id="CHEBI:15378"/>
        <dbReference type="ChEBI" id="CHEBI:57856"/>
        <dbReference type="ChEBI" id="CHEBI:59789"/>
        <dbReference type="ChEBI" id="CHEBI:90615"/>
        <dbReference type="ChEBI" id="CHEBI:90616"/>
        <dbReference type="EC" id="2.1.1.72"/>
    </reaction>
</comment>
<evidence type="ECO:0000313" key="8">
    <source>
        <dbReference type="Proteomes" id="UP001458946"/>
    </source>
</evidence>
<accession>A0ABP9VLB4</accession>
<evidence type="ECO:0000256" key="2">
    <source>
        <dbReference type="ARBA" id="ARBA00022603"/>
    </source>
</evidence>
<gene>
    <name evidence="7" type="ORF">Dxin01_04246</name>
</gene>
<feature type="region of interest" description="Disordered" evidence="5">
    <location>
        <begin position="492"/>
        <end position="511"/>
    </location>
</feature>
<protein>
    <recommendedName>
        <fullName evidence="1">site-specific DNA-methyltransferase (adenine-specific)</fullName>
        <ecNumber evidence="1">2.1.1.72</ecNumber>
    </recommendedName>
</protein>
<feature type="compositionally biased region" description="Basic and acidic residues" evidence="5">
    <location>
        <begin position="496"/>
        <end position="505"/>
    </location>
</feature>
<dbReference type="InterPro" id="IPR041635">
    <property type="entry name" value="Type_ISP_LLaBIII_C"/>
</dbReference>
<evidence type="ECO:0000256" key="4">
    <source>
        <dbReference type="ARBA" id="ARBA00047942"/>
    </source>
</evidence>
<evidence type="ECO:0000256" key="3">
    <source>
        <dbReference type="ARBA" id="ARBA00022679"/>
    </source>
</evidence>
<evidence type="ECO:0000313" key="7">
    <source>
        <dbReference type="EMBL" id="GAA5504472.1"/>
    </source>
</evidence>
<dbReference type="Pfam" id="PF18135">
    <property type="entry name" value="Type_ISP_C"/>
    <property type="match status" value="1"/>
</dbReference>
<sequence>MVSPHVKAALQTYADTLKASYSAVGVSAGAEEQLKAPTKTLLETCAELAPKTVKNRPARVVALLETSVKGTGRPDVGVTLDGLLNGYVELKAPDKPADPTKFKDKHDKEQWKKFQLFPNVIYTNGLEWRLYRYDGEKPVLTASVKLGDYIKGGASAVTDDEAAKFSAFLQTFYTWKVITPTTPQGLAALLAPLAKLFRQEVAEALKIKGSKIENVRDIWKSTLFPRATDEQFADIYAQTVTYALLLAKLDGANVLDSSSAVKTLKKGHELLSSALKILTDDDLKEELGSGLETLLRVINDLDAAVFKKQEEKLWLYFYEYFLEAYDRELRNKYGVYYTPVQVIGAQVRLVDEVLKTRLGKAQGFADKSVLLLDPAAGTGAYPLAVIQHALGEAESYGAGMVAQVATDLASTTHAFEILVGPYAVSHLRISQAVQNAGGTLPADGAHVYLNDTLESPHATNPAGLPFMLQALTDEHKRAQKVKLETPIMVTLGNPPYDRHDAKDTTRGGWVRHKQDSTGGILEDFLKPVRDAGEGGHIKNLYNDYVYFWRWALWKTFENPGTDEQPQPVPRPGIVCFITAASYLRGPGFMGMREMMRRTFSELWILDLEGDNLGARKTENVFAIQTPVCIALGVKLEGNDPNTPATVRYAKITGTREEKLAELDKITKLADVNWRETMSGWDEPFLPTGDGDYWKWPKLTDVFPARFNGLQYKRTWPIAETRELLGKRWDELKIAPVSKKPGLFKESRDRKTGNTYPDLITPTKRLSPLSSLPATAPLPRQERYAYRSFDRQWALIDNRVGDYLRPDLWRSHGPQQVYMVGMLTGLYGEGVAAVATPSVPDLHYFAGRGGKDVIPLYLDAEGTKPNVTPGLLDVLAAQYGAAVSGEELFAYAYALLSTPAYVELHSEDLTVPGPRLPITKDAALFAEGAKLGREMLNLHTYGERFAAAGSAGAYRGKARNTKAMPTTADKYPDDYSYNMATQTLKVGEGEFSPVPSEVFTYSVSGLEVLQSWIKYRLKKGYGRRSSPLDDLRPEVWTAELTRELLELIWLLERTLELEPAHTDLLKRVEAGECFQADELPQPVKHDDDEEDGVEEDKGMDRLF</sequence>
<feature type="domain" description="Type ISP restriction-modification enzyme LLaBIII C-terminal specificity" evidence="6">
    <location>
        <begin position="700"/>
        <end position="1046"/>
    </location>
</feature>
<comment type="caution">
    <text evidence="7">The sequence shown here is derived from an EMBL/GenBank/DDBJ whole genome shotgun (WGS) entry which is preliminary data.</text>
</comment>
<dbReference type="PANTHER" id="PTHR33841">
    <property type="entry name" value="DNA METHYLTRANSFERASE YEEA-RELATED"/>
    <property type="match status" value="1"/>
</dbReference>
<organism evidence="7 8">
    <name type="scientific">Deinococcus xinjiangensis</name>
    <dbReference type="NCBI Taxonomy" id="457454"/>
    <lineage>
        <taxon>Bacteria</taxon>
        <taxon>Thermotogati</taxon>
        <taxon>Deinococcota</taxon>
        <taxon>Deinococci</taxon>
        <taxon>Deinococcales</taxon>
        <taxon>Deinococcaceae</taxon>
        <taxon>Deinococcus</taxon>
    </lineage>
</organism>
<dbReference type="Proteomes" id="UP001458946">
    <property type="component" value="Unassembled WGS sequence"/>
</dbReference>
<dbReference type="SUPFAM" id="SSF53335">
    <property type="entry name" value="S-adenosyl-L-methionine-dependent methyltransferases"/>
    <property type="match status" value="1"/>
</dbReference>
<dbReference type="PANTHER" id="PTHR33841:SF1">
    <property type="entry name" value="DNA METHYLTRANSFERASE A"/>
    <property type="match status" value="1"/>
</dbReference>
<dbReference type="Gene3D" id="3.40.50.150">
    <property type="entry name" value="Vaccinia Virus protein VP39"/>
    <property type="match status" value="1"/>
</dbReference>
<keyword evidence="2" id="KW-0489">Methyltransferase</keyword>
<proteinExistence type="predicted"/>
<dbReference type="InterPro" id="IPR050953">
    <property type="entry name" value="N4_N6_ade-DNA_methylase"/>
</dbReference>
<keyword evidence="8" id="KW-1185">Reference proteome</keyword>
<reference evidence="7 8" key="1">
    <citation type="submission" date="2024-02" db="EMBL/GenBank/DDBJ databases">
        <title>Deinococcus xinjiangensis NBRC 107630.</title>
        <authorList>
            <person name="Ichikawa N."/>
            <person name="Katano-Makiyama Y."/>
            <person name="Hidaka K."/>
        </authorList>
    </citation>
    <scope>NUCLEOTIDE SEQUENCE [LARGE SCALE GENOMIC DNA]</scope>
    <source>
        <strain evidence="7 8">NBRC 107630</strain>
    </source>
</reference>
<dbReference type="EC" id="2.1.1.72" evidence="1"/>
<name>A0ABP9VLB4_9DEIO</name>
<evidence type="ECO:0000259" key="6">
    <source>
        <dbReference type="Pfam" id="PF18135"/>
    </source>
</evidence>